<name>A0A0E9S525_ANGAN</name>
<evidence type="ECO:0000313" key="1">
    <source>
        <dbReference type="EMBL" id="JAH35643.1"/>
    </source>
</evidence>
<dbReference type="AlphaFoldDB" id="A0A0E9S525"/>
<sequence length="52" mass="5509">MAILSANQTFSKAIPAANDNQATSLVSTITKSKASMVIHVANANQVMMVLYL</sequence>
<protein>
    <submittedName>
        <fullName evidence="1">Uncharacterized protein</fullName>
    </submittedName>
</protein>
<reference evidence="1" key="2">
    <citation type="journal article" date="2015" name="Fish Shellfish Immunol.">
        <title>Early steps in the European eel (Anguilla anguilla)-Vibrio vulnificus interaction in the gills: Role of the RtxA13 toxin.</title>
        <authorList>
            <person name="Callol A."/>
            <person name="Pajuelo D."/>
            <person name="Ebbesson L."/>
            <person name="Teles M."/>
            <person name="MacKenzie S."/>
            <person name="Amaro C."/>
        </authorList>
    </citation>
    <scope>NUCLEOTIDE SEQUENCE</scope>
</reference>
<dbReference type="EMBL" id="GBXM01072934">
    <property type="protein sequence ID" value="JAH35643.1"/>
    <property type="molecule type" value="Transcribed_RNA"/>
</dbReference>
<organism evidence="1">
    <name type="scientific">Anguilla anguilla</name>
    <name type="common">European freshwater eel</name>
    <name type="synonym">Muraena anguilla</name>
    <dbReference type="NCBI Taxonomy" id="7936"/>
    <lineage>
        <taxon>Eukaryota</taxon>
        <taxon>Metazoa</taxon>
        <taxon>Chordata</taxon>
        <taxon>Craniata</taxon>
        <taxon>Vertebrata</taxon>
        <taxon>Euteleostomi</taxon>
        <taxon>Actinopterygii</taxon>
        <taxon>Neopterygii</taxon>
        <taxon>Teleostei</taxon>
        <taxon>Anguilliformes</taxon>
        <taxon>Anguillidae</taxon>
        <taxon>Anguilla</taxon>
    </lineage>
</organism>
<reference evidence="1" key="1">
    <citation type="submission" date="2014-11" db="EMBL/GenBank/DDBJ databases">
        <authorList>
            <person name="Amaro Gonzalez C."/>
        </authorList>
    </citation>
    <scope>NUCLEOTIDE SEQUENCE</scope>
</reference>
<proteinExistence type="predicted"/>
<accession>A0A0E9S525</accession>